<dbReference type="InterPro" id="IPR005564">
    <property type="entry name" value="Major_capsid_GpE"/>
</dbReference>
<protein>
    <submittedName>
        <fullName evidence="1">Major capsid protein E</fullName>
    </submittedName>
</protein>
<dbReference type="Proteomes" id="UP000249746">
    <property type="component" value="Unassembled WGS sequence"/>
</dbReference>
<dbReference type="EMBL" id="NBIU01000051">
    <property type="protein sequence ID" value="PZT47278.1"/>
    <property type="molecule type" value="Genomic_DNA"/>
</dbReference>
<name>A0A2W6MVN6_9HELI</name>
<dbReference type="RefSeq" id="WP_111230635.1">
    <property type="nucleotide sequence ID" value="NZ_NBIU01000051.1"/>
</dbReference>
<reference evidence="1 2" key="1">
    <citation type="submission" date="2017-03" db="EMBL/GenBank/DDBJ databases">
        <title>Genomic and clinical evidence uncovers the enterohepatic species Helicobacter valdiviensis as a potential human intestinal pathogen.</title>
        <authorList>
            <person name="Fresia P."/>
            <person name="Jara R."/>
            <person name="Sierra R."/>
            <person name="Ferres I."/>
            <person name="Greif G."/>
            <person name="Iraola G."/>
            <person name="Collado L."/>
        </authorList>
    </citation>
    <scope>NUCLEOTIDE SEQUENCE [LARGE SCALE GENOMIC DNA]</scope>
    <source>
        <strain evidence="1 2">WBE14</strain>
    </source>
</reference>
<dbReference type="OrthoDB" id="5363575at2"/>
<proteinExistence type="predicted"/>
<keyword evidence="2" id="KW-1185">Reference proteome</keyword>
<dbReference type="AlphaFoldDB" id="A0A2W6MVN6"/>
<dbReference type="Pfam" id="PF03864">
    <property type="entry name" value="Phage_cap_E"/>
    <property type="match status" value="1"/>
</dbReference>
<gene>
    <name evidence="1" type="ORF">B6S12_09935</name>
</gene>
<comment type="caution">
    <text evidence="1">The sequence shown here is derived from an EMBL/GenBank/DDBJ whole genome shotgun (WGS) entry which is preliminary data.</text>
</comment>
<evidence type="ECO:0000313" key="1">
    <source>
        <dbReference type="EMBL" id="PZT47278.1"/>
    </source>
</evidence>
<evidence type="ECO:0000313" key="2">
    <source>
        <dbReference type="Proteomes" id="UP000249746"/>
    </source>
</evidence>
<sequence>MNLEELLEYFKSDKLTQTITQYKASPHFLCDGIFKERVPCLENMAKVKIIKGAGVVLTSISENGEHLLDETSEAYILKIPLPRFALIKHISASEINSLRSLSLQSAQVKSLAGAVGVKIKEAKESFNTTLEYMAAGALFGKVMDGNGNLLFEFGNSNKPKVDLKNDKSKTLFNFIDEIDAKLVSEYGINYKYEVLCGNELFAKLNEQALSEDAFKNNLARRNEDGTLEILGNRFRRYSAKYKNLKGKEVDFLSSEKGIVVPKDNSSKIFYGRANHTEALNKEPSLMFVSKPEILPRGAGIEFVAEMRAIPACSRPNGLIEIALV</sequence>
<organism evidence="1 2">
    <name type="scientific">Helicobacter valdiviensis</name>
    <dbReference type="NCBI Taxonomy" id="1458358"/>
    <lineage>
        <taxon>Bacteria</taxon>
        <taxon>Pseudomonadati</taxon>
        <taxon>Campylobacterota</taxon>
        <taxon>Epsilonproteobacteria</taxon>
        <taxon>Campylobacterales</taxon>
        <taxon>Helicobacteraceae</taxon>
        <taxon>Helicobacter</taxon>
    </lineage>
</organism>
<accession>A0A2W6MVN6</accession>